<evidence type="ECO:0000256" key="1">
    <source>
        <dbReference type="SAM" id="Phobius"/>
    </source>
</evidence>
<dbReference type="Proteomes" id="UP000663882">
    <property type="component" value="Unassembled WGS sequence"/>
</dbReference>
<feature type="signal peptide" evidence="2">
    <location>
        <begin position="1"/>
        <end position="25"/>
    </location>
</feature>
<keyword evidence="1" id="KW-0472">Membrane</keyword>
<protein>
    <submittedName>
        <fullName evidence="3">Uncharacterized protein</fullName>
    </submittedName>
</protein>
<evidence type="ECO:0000313" key="3">
    <source>
        <dbReference type="EMBL" id="CAF1100485.1"/>
    </source>
</evidence>
<evidence type="ECO:0000313" key="4">
    <source>
        <dbReference type="EMBL" id="CAF1106958.1"/>
    </source>
</evidence>
<dbReference type="Proteomes" id="UP000663823">
    <property type="component" value="Unassembled WGS sequence"/>
</dbReference>
<sequence>MNINLFNSIILNLIILKIIYPLVNSTTSCSVFLSLNCSCFQSNIDLNLSLPTTIYSHLYCQGYSLNKNTFQSPFGYHYYYQNRFRTISLEFFLKNKVEIHSNQFDSLSTLFSQTDNDAEIELSIRFNGFTHITFNKYSLTSKIFHQKHYRKNLRLYFIPITPNYIQMEPGEKNSAGIDDQFKFSENCFSGLNVSHLNIYSYMKRDHLSSSFPFEHVFNNTNIGELHFHGSIIPPGPYSLKRTFKGLVRSLTLYRHVDTIDSNTFPYYFPVHSYTIHAIEAHSMNLDSFIPLYTNLRGLELIKPHFEVLIDRSIPTLDSLTLDIEYLSERTLFAAQQVNNLKLTSSLRQINPQVFYSLQTHLKHFDLSDVNLSEMTSDSRCYLIHFIHHNYQHQLNIVFPRIENLTECDCARLILIHIQLTKKFKDQYHDDLLCTKKCRFSDCSTISEYFREKYPLFTNNNQIMNNSNGINNNLPSVDLYSDSIDMDMMHFLINQTVDQPIHINQIRSTNTPLTTFRYPSNVLFSTPIIYFDSIDEDKNKSSKSKKTKSFSWMSFLFGSIMLLLLILIISSIIFCLVKYRQKKHFKRVPVYV</sequence>
<comment type="caution">
    <text evidence="3">The sequence shown here is derived from an EMBL/GenBank/DDBJ whole genome shotgun (WGS) entry which is preliminary data.</text>
</comment>
<organism evidence="3 6">
    <name type="scientific">Rotaria sordida</name>
    <dbReference type="NCBI Taxonomy" id="392033"/>
    <lineage>
        <taxon>Eukaryota</taxon>
        <taxon>Metazoa</taxon>
        <taxon>Spiralia</taxon>
        <taxon>Gnathifera</taxon>
        <taxon>Rotifera</taxon>
        <taxon>Eurotatoria</taxon>
        <taxon>Bdelloidea</taxon>
        <taxon>Philodinida</taxon>
        <taxon>Philodinidae</taxon>
        <taxon>Rotaria</taxon>
    </lineage>
</organism>
<dbReference type="AlphaFoldDB" id="A0A814P016"/>
<evidence type="ECO:0000256" key="2">
    <source>
        <dbReference type="SAM" id="SignalP"/>
    </source>
</evidence>
<accession>A0A814P016</accession>
<keyword evidence="2" id="KW-0732">Signal</keyword>
<reference evidence="3" key="1">
    <citation type="submission" date="2021-02" db="EMBL/GenBank/DDBJ databases">
        <authorList>
            <person name="Nowell W R."/>
        </authorList>
    </citation>
    <scope>NUCLEOTIDE SEQUENCE</scope>
</reference>
<keyword evidence="1" id="KW-1133">Transmembrane helix</keyword>
<evidence type="ECO:0000313" key="6">
    <source>
        <dbReference type="Proteomes" id="UP000663882"/>
    </source>
</evidence>
<dbReference type="EMBL" id="CAJNOO010001123">
    <property type="protein sequence ID" value="CAF1100485.1"/>
    <property type="molecule type" value="Genomic_DNA"/>
</dbReference>
<name>A0A814P016_9BILA</name>
<dbReference type="Proteomes" id="UP000663889">
    <property type="component" value="Unassembled WGS sequence"/>
</dbReference>
<keyword evidence="1" id="KW-0812">Transmembrane</keyword>
<evidence type="ECO:0000313" key="5">
    <source>
        <dbReference type="EMBL" id="CAF3582336.1"/>
    </source>
</evidence>
<dbReference type="EMBL" id="CAJOAX010000397">
    <property type="protein sequence ID" value="CAF3582336.1"/>
    <property type="molecule type" value="Genomic_DNA"/>
</dbReference>
<dbReference type="EMBL" id="CAJNOU010000877">
    <property type="protein sequence ID" value="CAF1106958.1"/>
    <property type="molecule type" value="Genomic_DNA"/>
</dbReference>
<feature type="chain" id="PRO_5036410571" evidence="2">
    <location>
        <begin position="26"/>
        <end position="591"/>
    </location>
</feature>
<gene>
    <name evidence="5" type="ORF">OTI717_LOCUS5872</name>
    <name evidence="3" type="ORF">RFH988_LOCUS19290</name>
    <name evidence="4" type="ORF">SEV965_LOCUS16178</name>
</gene>
<proteinExistence type="predicted"/>
<dbReference type="OrthoDB" id="9993430at2759"/>
<feature type="transmembrane region" description="Helical" evidence="1">
    <location>
        <begin position="549"/>
        <end position="576"/>
    </location>
</feature>